<evidence type="ECO:0000256" key="3">
    <source>
        <dbReference type="ARBA" id="ARBA00023163"/>
    </source>
</evidence>
<dbReference type="RefSeq" id="WP_345720781.1">
    <property type="nucleotide sequence ID" value="NZ_BAABRU010000003.1"/>
</dbReference>
<dbReference type="SMART" id="SM00342">
    <property type="entry name" value="HTH_ARAC"/>
    <property type="match status" value="1"/>
</dbReference>
<evidence type="ECO:0000313" key="5">
    <source>
        <dbReference type="EMBL" id="GAA5527144.1"/>
    </source>
</evidence>
<evidence type="ECO:0000256" key="2">
    <source>
        <dbReference type="ARBA" id="ARBA00023125"/>
    </source>
</evidence>
<dbReference type="SUPFAM" id="SSF46689">
    <property type="entry name" value="Homeodomain-like"/>
    <property type="match status" value="1"/>
</dbReference>
<proteinExistence type="predicted"/>
<dbReference type="InterPro" id="IPR018060">
    <property type="entry name" value="HTH_AraC"/>
</dbReference>
<reference evidence="5 6" key="1">
    <citation type="submission" date="2024-02" db="EMBL/GenBank/DDBJ databases">
        <title>Herpetosiphon gulosus NBRC 112829.</title>
        <authorList>
            <person name="Ichikawa N."/>
            <person name="Katano-Makiyama Y."/>
            <person name="Hidaka K."/>
        </authorList>
    </citation>
    <scope>NUCLEOTIDE SEQUENCE [LARGE SCALE GENOMIC DNA]</scope>
    <source>
        <strain evidence="5 6">NBRC 112829</strain>
    </source>
</reference>
<dbReference type="PROSITE" id="PS01124">
    <property type="entry name" value="HTH_ARAC_FAMILY_2"/>
    <property type="match status" value="1"/>
</dbReference>
<keyword evidence="6" id="KW-1185">Reference proteome</keyword>
<organism evidence="5 6">
    <name type="scientific">Herpetosiphon gulosus</name>
    <dbReference type="NCBI Taxonomy" id="1973496"/>
    <lineage>
        <taxon>Bacteria</taxon>
        <taxon>Bacillati</taxon>
        <taxon>Chloroflexota</taxon>
        <taxon>Chloroflexia</taxon>
        <taxon>Herpetosiphonales</taxon>
        <taxon>Herpetosiphonaceae</taxon>
        <taxon>Herpetosiphon</taxon>
    </lineage>
</organism>
<gene>
    <name evidence="5" type="ORF">Hgul01_00926</name>
</gene>
<accession>A0ABP9WVD2</accession>
<evidence type="ECO:0000259" key="4">
    <source>
        <dbReference type="PROSITE" id="PS01124"/>
    </source>
</evidence>
<name>A0ABP9WVD2_9CHLR</name>
<evidence type="ECO:0000313" key="6">
    <source>
        <dbReference type="Proteomes" id="UP001428290"/>
    </source>
</evidence>
<feature type="domain" description="HTH araC/xylS-type" evidence="4">
    <location>
        <begin position="164"/>
        <end position="263"/>
    </location>
</feature>
<dbReference type="InterPro" id="IPR050204">
    <property type="entry name" value="AraC_XylS_family_regulators"/>
</dbReference>
<keyword evidence="2" id="KW-0238">DNA-binding</keyword>
<dbReference type="EMBL" id="BAABRU010000003">
    <property type="protein sequence ID" value="GAA5527144.1"/>
    <property type="molecule type" value="Genomic_DNA"/>
</dbReference>
<keyword evidence="1" id="KW-0805">Transcription regulation</keyword>
<dbReference type="Pfam" id="PF12833">
    <property type="entry name" value="HTH_18"/>
    <property type="match status" value="1"/>
</dbReference>
<comment type="caution">
    <text evidence="5">The sequence shown here is derived from an EMBL/GenBank/DDBJ whole genome shotgun (WGS) entry which is preliminary data.</text>
</comment>
<evidence type="ECO:0000256" key="1">
    <source>
        <dbReference type="ARBA" id="ARBA00023015"/>
    </source>
</evidence>
<dbReference type="Proteomes" id="UP001428290">
    <property type="component" value="Unassembled WGS sequence"/>
</dbReference>
<dbReference type="Gene3D" id="1.10.10.60">
    <property type="entry name" value="Homeodomain-like"/>
    <property type="match status" value="1"/>
</dbReference>
<protein>
    <recommendedName>
        <fullName evidence="4">HTH araC/xylS-type domain-containing protein</fullName>
    </recommendedName>
</protein>
<dbReference type="PANTHER" id="PTHR46796">
    <property type="entry name" value="HTH-TYPE TRANSCRIPTIONAL ACTIVATOR RHAS-RELATED"/>
    <property type="match status" value="1"/>
</dbReference>
<dbReference type="InterPro" id="IPR009057">
    <property type="entry name" value="Homeodomain-like_sf"/>
</dbReference>
<sequence>MRLVSLPVNRALRPLIRSIILHQSHEAAATAYPVLPTPFPVAGIQYQGRLAVHQQPINTFKRLNRLGLTGLQSTIRQFQPDQQTQTILLVFQPYGVFASFKHTMADLHDQHVPLHEFIAASQLEYLIEQIDTLALQSADLTSVAELISQFVYDQLMPQAYSPHASLINAVKILLASKGTYPISQLAREVNLSRRQLERLFNQQIGLQPKAYASLVQFDQAMRSLAKRDSWASLAHDSGYADQAHFIRQFASRVGQSPAAYAASSKDVAFLQSLLLAEN</sequence>
<keyword evidence="3" id="KW-0804">Transcription</keyword>